<keyword evidence="3" id="KW-0378">Hydrolase</keyword>
<dbReference type="Pfam" id="PF00128">
    <property type="entry name" value="Alpha-amylase"/>
    <property type="match status" value="1"/>
</dbReference>
<proteinExistence type="inferred from homology"/>
<sequence>MTAQHPGTVIHPPQQRDQWWRDAVIYQIYPRSYASSGGPLGTLPGITEKFDYLEKLGVDAVWLSPFYVSPQFDAGYDVADYRDVDPRFGTLADAERLIEAAHAHGMKVIVDIVPNHTSWDHKLFREAVLAGAGAPQRDNFWFRPGRGEGGSEPPTDWLSSFGGPAWSQVKEIPWVKGTPQEREETWYLHLFDRSQPDVNWESPAIHDEFAHTIRFWMDRGVDGLRVDVAHGLAKDPALPDWPYKVEDVRYNPDVNVPPAPMANQPAVHDIYREWRAILDEYGRDRMMVAEAWVDTEEDLARYVRSDEMQQAFNFEYLSAPWRADRINALIESSLRATDAVGAPTTWVLSNHDTLRATSRLGLEGVTTGWCGNGPSGIGPDDPQPDAAVGARRARAWHTLTAALPGSYYLYQGEELELPEATQLPPESREDPTFARTGGAELGRDGCRVPIPWRADAPAFGFSPEGQSWLPQPADWGRFAVDAQEADPESALAYYTELLHLRARYDLGLGGLRRAPEYAGSGVALINFAGDAAATSASATSAGGEAAQGDDDATSRGDLLIMTAFAEPLPLPEGWAVLLSSAPLEEGVLPPDTTVYLVPFRTDTEEGC</sequence>
<evidence type="ECO:0000313" key="3">
    <source>
        <dbReference type="EMBL" id="MDY5147217.1"/>
    </source>
</evidence>
<reference evidence="3 4" key="1">
    <citation type="submission" date="2023-10" db="EMBL/GenBank/DDBJ databases">
        <title>Whole Genome based description of the genera Actinobaculum and Actinotignum reveals a complex phylogenetic relationship within the species included in the genus Actinotignum.</title>
        <authorList>
            <person name="Jensen C.S."/>
            <person name="Dargis R."/>
            <person name="Kemp M."/>
            <person name="Christensen J.J."/>
        </authorList>
    </citation>
    <scope>NUCLEOTIDE SEQUENCE [LARGE SCALE GENOMIC DNA]</scope>
    <source>
        <strain evidence="3 4">SLA_B089</strain>
    </source>
</reference>
<dbReference type="PANTHER" id="PTHR10357">
    <property type="entry name" value="ALPHA-AMYLASE FAMILY MEMBER"/>
    <property type="match status" value="1"/>
</dbReference>
<evidence type="ECO:0000256" key="1">
    <source>
        <dbReference type="ARBA" id="ARBA00008061"/>
    </source>
</evidence>
<dbReference type="RefSeq" id="WP_101657647.1">
    <property type="nucleotide sequence ID" value="NZ_CAUPFC010000035.1"/>
</dbReference>
<dbReference type="Gene3D" id="3.20.20.80">
    <property type="entry name" value="Glycosidases"/>
    <property type="match status" value="1"/>
</dbReference>
<keyword evidence="4" id="KW-1185">Reference proteome</keyword>
<dbReference type="CDD" id="cd11332">
    <property type="entry name" value="AmyAc_OligoGlu_TS"/>
    <property type="match status" value="1"/>
</dbReference>
<name>A0ABU5GEK4_9ACTO</name>
<dbReference type="SUPFAM" id="SSF51445">
    <property type="entry name" value="(Trans)glycosidases"/>
    <property type="match status" value="1"/>
</dbReference>
<evidence type="ECO:0000259" key="2">
    <source>
        <dbReference type="SMART" id="SM00642"/>
    </source>
</evidence>
<feature type="domain" description="Glycosyl hydrolase family 13 catalytic" evidence="2">
    <location>
        <begin position="27"/>
        <end position="447"/>
    </location>
</feature>
<comment type="similarity">
    <text evidence="1">Belongs to the glycosyl hydrolase 13 family.</text>
</comment>
<dbReference type="PANTHER" id="PTHR10357:SF179">
    <property type="entry name" value="NEUTRAL AND BASIC AMINO ACID TRANSPORT PROTEIN RBAT"/>
    <property type="match status" value="1"/>
</dbReference>
<dbReference type="EMBL" id="JAWNFY010000039">
    <property type="protein sequence ID" value="MDY5147217.1"/>
    <property type="molecule type" value="Genomic_DNA"/>
</dbReference>
<gene>
    <name evidence="3" type="ORF">R6P33_09355</name>
</gene>
<dbReference type="InterPro" id="IPR006047">
    <property type="entry name" value="GH13_cat_dom"/>
</dbReference>
<dbReference type="InterPro" id="IPR045857">
    <property type="entry name" value="O16G_dom_2"/>
</dbReference>
<dbReference type="InterPro" id="IPR017853">
    <property type="entry name" value="GH"/>
</dbReference>
<dbReference type="SMART" id="SM00642">
    <property type="entry name" value="Aamy"/>
    <property type="match status" value="1"/>
</dbReference>
<comment type="caution">
    <text evidence="3">The sequence shown here is derived from an EMBL/GenBank/DDBJ whole genome shotgun (WGS) entry which is preliminary data.</text>
</comment>
<dbReference type="GeneID" id="92813110"/>
<dbReference type="Gene3D" id="3.90.400.10">
    <property type="entry name" value="Oligo-1,6-glucosidase, Domain 2"/>
    <property type="match status" value="1"/>
</dbReference>
<dbReference type="Proteomes" id="UP001284901">
    <property type="component" value="Unassembled WGS sequence"/>
</dbReference>
<evidence type="ECO:0000313" key="4">
    <source>
        <dbReference type="Proteomes" id="UP001284901"/>
    </source>
</evidence>
<accession>A0ABU5GEK4</accession>
<protein>
    <submittedName>
        <fullName evidence="3">Glycoside hydrolase family 13 protein</fullName>
    </submittedName>
</protein>
<organism evidence="3 4">
    <name type="scientific">Actinotignum timonense</name>
    <dbReference type="NCBI Taxonomy" id="1870995"/>
    <lineage>
        <taxon>Bacteria</taxon>
        <taxon>Bacillati</taxon>
        <taxon>Actinomycetota</taxon>
        <taxon>Actinomycetes</taxon>
        <taxon>Actinomycetales</taxon>
        <taxon>Actinomycetaceae</taxon>
        <taxon>Actinotignum</taxon>
    </lineage>
</organism>
<dbReference type="GO" id="GO:0016787">
    <property type="term" value="F:hydrolase activity"/>
    <property type="evidence" value="ECO:0007669"/>
    <property type="project" value="UniProtKB-KW"/>
</dbReference>